<sequence>MEPSPENETELRDGDYRRKIKSNRYFFLNFLLSPNLLLPLQLFSATHFPSQAYPFSFDFSNMLSLKPLFPSIFSHSHPFSLTLQLSLLPLLALSSCFSGSRDFQFLQPPNPIFFLPHGRTP</sequence>
<evidence type="ECO:0000313" key="3">
    <source>
        <dbReference type="Proteomes" id="UP001141806"/>
    </source>
</evidence>
<keyword evidence="1" id="KW-0472">Membrane</keyword>
<proteinExistence type="predicted"/>
<evidence type="ECO:0000313" key="2">
    <source>
        <dbReference type="EMBL" id="KAJ4966803.1"/>
    </source>
</evidence>
<feature type="transmembrane region" description="Helical" evidence="1">
    <location>
        <begin position="26"/>
        <end position="48"/>
    </location>
</feature>
<organism evidence="2 3">
    <name type="scientific">Protea cynaroides</name>
    <dbReference type="NCBI Taxonomy" id="273540"/>
    <lineage>
        <taxon>Eukaryota</taxon>
        <taxon>Viridiplantae</taxon>
        <taxon>Streptophyta</taxon>
        <taxon>Embryophyta</taxon>
        <taxon>Tracheophyta</taxon>
        <taxon>Spermatophyta</taxon>
        <taxon>Magnoliopsida</taxon>
        <taxon>Proteales</taxon>
        <taxon>Proteaceae</taxon>
        <taxon>Protea</taxon>
    </lineage>
</organism>
<reference evidence="2" key="1">
    <citation type="journal article" date="2023" name="Plant J.">
        <title>The genome of the king protea, Protea cynaroides.</title>
        <authorList>
            <person name="Chang J."/>
            <person name="Duong T.A."/>
            <person name="Schoeman C."/>
            <person name="Ma X."/>
            <person name="Roodt D."/>
            <person name="Barker N."/>
            <person name="Li Z."/>
            <person name="Van de Peer Y."/>
            <person name="Mizrachi E."/>
        </authorList>
    </citation>
    <scope>NUCLEOTIDE SEQUENCE</scope>
    <source>
        <tissue evidence="2">Young leaves</tissue>
    </source>
</reference>
<dbReference type="Proteomes" id="UP001141806">
    <property type="component" value="Unassembled WGS sequence"/>
</dbReference>
<evidence type="ECO:0000256" key="1">
    <source>
        <dbReference type="SAM" id="Phobius"/>
    </source>
</evidence>
<accession>A0A9Q0KA85</accession>
<evidence type="ECO:0008006" key="4">
    <source>
        <dbReference type="Google" id="ProtNLM"/>
    </source>
</evidence>
<keyword evidence="1" id="KW-0812">Transmembrane</keyword>
<keyword evidence="3" id="KW-1185">Reference proteome</keyword>
<keyword evidence="1" id="KW-1133">Transmembrane helix</keyword>
<protein>
    <recommendedName>
        <fullName evidence="4">Transmembrane protein</fullName>
    </recommendedName>
</protein>
<comment type="caution">
    <text evidence="2">The sequence shown here is derived from an EMBL/GenBank/DDBJ whole genome shotgun (WGS) entry which is preliminary data.</text>
</comment>
<dbReference type="AlphaFoldDB" id="A0A9Q0KA85"/>
<name>A0A9Q0KA85_9MAGN</name>
<gene>
    <name evidence="2" type="ORF">NE237_018652</name>
</gene>
<dbReference type="EMBL" id="JAMYWD010000007">
    <property type="protein sequence ID" value="KAJ4966803.1"/>
    <property type="molecule type" value="Genomic_DNA"/>
</dbReference>